<protein>
    <submittedName>
        <fullName evidence="2">Cupin domain-containing protein</fullName>
    </submittedName>
</protein>
<proteinExistence type="predicted"/>
<dbReference type="SUPFAM" id="SSF51182">
    <property type="entry name" value="RmlC-like cupins"/>
    <property type="match status" value="1"/>
</dbReference>
<sequence>MEHKHKETDTLFFRPGEGRVYNCGTMTAVFKADENETANKYSISEWWLEPNSEGPGAHQHEDNDEVFYGIEGKASILVGDKWVDVEKGTFLRIPAKTVHDFANRTNEKCGLLNFFIPGGFERNMPSIVKWFEDNGSKKIGDNIQPPKSN</sequence>
<reference evidence="2 3" key="1">
    <citation type="submission" date="2018-11" db="EMBL/GenBank/DDBJ databases">
        <title>Novel bacteria species description.</title>
        <authorList>
            <person name="Han J.-H."/>
        </authorList>
    </citation>
    <scope>NUCLEOTIDE SEQUENCE [LARGE SCALE GENOMIC DNA]</scope>
    <source>
        <strain evidence="2 3">KCTC23259</strain>
    </source>
</reference>
<comment type="caution">
    <text evidence="2">The sequence shown here is derived from an EMBL/GenBank/DDBJ whole genome shotgun (WGS) entry which is preliminary data.</text>
</comment>
<dbReference type="Pfam" id="PF07883">
    <property type="entry name" value="Cupin_2"/>
    <property type="match status" value="1"/>
</dbReference>
<evidence type="ECO:0000313" key="3">
    <source>
        <dbReference type="Proteomes" id="UP001204144"/>
    </source>
</evidence>
<dbReference type="PANTHER" id="PTHR36440">
    <property type="entry name" value="PUTATIVE (AFU_ORTHOLOGUE AFUA_8G07350)-RELATED"/>
    <property type="match status" value="1"/>
</dbReference>
<dbReference type="InterPro" id="IPR011051">
    <property type="entry name" value="RmlC_Cupin_sf"/>
</dbReference>
<dbReference type="Gene3D" id="2.60.120.10">
    <property type="entry name" value="Jelly Rolls"/>
    <property type="match status" value="1"/>
</dbReference>
<evidence type="ECO:0000259" key="1">
    <source>
        <dbReference type="Pfam" id="PF07883"/>
    </source>
</evidence>
<accession>A0AAE3H4W1</accession>
<organism evidence="2 3">
    <name type="scientific">Lacihabitans soyangensis</name>
    <dbReference type="NCBI Taxonomy" id="869394"/>
    <lineage>
        <taxon>Bacteria</taxon>
        <taxon>Pseudomonadati</taxon>
        <taxon>Bacteroidota</taxon>
        <taxon>Cytophagia</taxon>
        <taxon>Cytophagales</taxon>
        <taxon>Leadbetterellaceae</taxon>
        <taxon>Lacihabitans</taxon>
    </lineage>
</organism>
<keyword evidence="3" id="KW-1185">Reference proteome</keyword>
<evidence type="ECO:0000313" key="2">
    <source>
        <dbReference type="EMBL" id="MCP9764081.1"/>
    </source>
</evidence>
<dbReference type="InterPro" id="IPR014710">
    <property type="entry name" value="RmlC-like_jellyroll"/>
</dbReference>
<dbReference type="EMBL" id="RJUF01000059">
    <property type="protein sequence ID" value="MCP9764081.1"/>
    <property type="molecule type" value="Genomic_DNA"/>
</dbReference>
<feature type="domain" description="Cupin type-2" evidence="1">
    <location>
        <begin position="48"/>
        <end position="113"/>
    </location>
</feature>
<gene>
    <name evidence="2" type="ORF">EGI31_14085</name>
</gene>
<dbReference type="Proteomes" id="UP001204144">
    <property type="component" value="Unassembled WGS sequence"/>
</dbReference>
<name>A0AAE3H4W1_9BACT</name>
<dbReference type="InterPro" id="IPR013096">
    <property type="entry name" value="Cupin_2"/>
</dbReference>
<dbReference type="InterPro" id="IPR053146">
    <property type="entry name" value="QDO-like"/>
</dbReference>
<dbReference type="PANTHER" id="PTHR36440:SF1">
    <property type="entry name" value="PUTATIVE (AFU_ORTHOLOGUE AFUA_8G07350)-RELATED"/>
    <property type="match status" value="1"/>
</dbReference>
<dbReference type="AlphaFoldDB" id="A0AAE3H4W1"/>